<sequence>MRGARGDEEGARGMRCAPSFLGEKDELAVGETAKGALIYQRGGGVGGGDAGLFNFALFESRTKACR</sequence>
<evidence type="ECO:0000313" key="1">
    <source>
        <dbReference type="EMBL" id="RRT38640.1"/>
    </source>
</evidence>
<comment type="caution">
    <text evidence="1">The sequence shown here is derived from an EMBL/GenBank/DDBJ whole genome shotgun (WGS) entry which is preliminary data.</text>
</comment>
<proteinExistence type="predicted"/>
<gene>
    <name evidence="1" type="ORF">B296_00029794</name>
</gene>
<organism evidence="1 2">
    <name type="scientific">Ensete ventricosum</name>
    <name type="common">Abyssinian banana</name>
    <name type="synonym">Musa ensete</name>
    <dbReference type="NCBI Taxonomy" id="4639"/>
    <lineage>
        <taxon>Eukaryota</taxon>
        <taxon>Viridiplantae</taxon>
        <taxon>Streptophyta</taxon>
        <taxon>Embryophyta</taxon>
        <taxon>Tracheophyta</taxon>
        <taxon>Spermatophyta</taxon>
        <taxon>Magnoliopsida</taxon>
        <taxon>Liliopsida</taxon>
        <taxon>Zingiberales</taxon>
        <taxon>Musaceae</taxon>
        <taxon>Ensete</taxon>
    </lineage>
</organism>
<protein>
    <submittedName>
        <fullName evidence="1">Uncharacterized protein</fullName>
    </submittedName>
</protein>
<name>A0A426XGT2_ENSVE</name>
<dbReference type="Proteomes" id="UP000287651">
    <property type="component" value="Unassembled WGS sequence"/>
</dbReference>
<dbReference type="AlphaFoldDB" id="A0A426XGT2"/>
<dbReference type="EMBL" id="AMZH03021002">
    <property type="protein sequence ID" value="RRT38640.1"/>
    <property type="molecule type" value="Genomic_DNA"/>
</dbReference>
<accession>A0A426XGT2</accession>
<reference evidence="1 2" key="1">
    <citation type="journal article" date="2014" name="Agronomy (Basel)">
        <title>A Draft Genome Sequence for Ensete ventricosum, the Drought-Tolerant Tree Against Hunger.</title>
        <authorList>
            <person name="Harrison J."/>
            <person name="Moore K.A."/>
            <person name="Paszkiewicz K."/>
            <person name="Jones T."/>
            <person name="Grant M."/>
            <person name="Ambacheew D."/>
            <person name="Muzemil S."/>
            <person name="Studholme D.J."/>
        </authorList>
    </citation>
    <scope>NUCLEOTIDE SEQUENCE [LARGE SCALE GENOMIC DNA]</scope>
</reference>
<evidence type="ECO:0000313" key="2">
    <source>
        <dbReference type="Proteomes" id="UP000287651"/>
    </source>
</evidence>